<proteinExistence type="predicted"/>
<evidence type="ECO:0000313" key="1">
    <source>
        <dbReference type="EMBL" id="KAK7852324.1"/>
    </source>
</evidence>
<comment type="caution">
    <text evidence="1">The sequence shown here is derived from an EMBL/GenBank/DDBJ whole genome shotgun (WGS) entry which is preliminary data.</text>
</comment>
<dbReference type="AlphaFoldDB" id="A0AAW0LLI1"/>
<name>A0AAW0LLI1_QUESU</name>
<gene>
    <name evidence="1" type="ORF">CFP56_039407</name>
</gene>
<dbReference type="Proteomes" id="UP000237347">
    <property type="component" value="Unassembled WGS sequence"/>
</dbReference>
<accession>A0AAW0LLI1</accession>
<evidence type="ECO:0000313" key="2">
    <source>
        <dbReference type="Proteomes" id="UP000237347"/>
    </source>
</evidence>
<keyword evidence="2" id="KW-1185">Reference proteome</keyword>
<organism evidence="1 2">
    <name type="scientific">Quercus suber</name>
    <name type="common">Cork oak</name>
    <dbReference type="NCBI Taxonomy" id="58331"/>
    <lineage>
        <taxon>Eukaryota</taxon>
        <taxon>Viridiplantae</taxon>
        <taxon>Streptophyta</taxon>
        <taxon>Embryophyta</taxon>
        <taxon>Tracheophyta</taxon>
        <taxon>Spermatophyta</taxon>
        <taxon>Magnoliopsida</taxon>
        <taxon>eudicotyledons</taxon>
        <taxon>Gunneridae</taxon>
        <taxon>Pentapetalae</taxon>
        <taxon>rosids</taxon>
        <taxon>fabids</taxon>
        <taxon>Fagales</taxon>
        <taxon>Fagaceae</taxon>
        <taxon>Quercus</taxon>
    </lineage>
</organism>
<reference evidence="1 2" key="1">
    <citation type="journal article" date="2018" name="Sci. Data">
        <title>The draft genome sequence of cork oak.</title>
        <authorList>
            <person name="Ramos A.M."/>
            <person name="Usie A."/>
            <person name="Barbosa P."/>
            <person name="Barros P.M."/>
            <person name="Capote T."/>
            <person name="Chaves I."/>
            <person name="Simoes F."/>
            <person name="Abreu I."/>
            <person name="Carrasquinho I."/>
            <person name="Faro C."/>
            <person name="Guimaraes J.B."/>
            <person name="Mendonca D."/>
            <person name="Nobrega F."/>
            <person name="Rodrigues L."/>
            <person name="Saibo N.J.M."/>
            <person name="Varela M.C."/>
            <person name="Egas C."/>
            <person name="Matos J."/>
            <person name="Miguel C.M."/>
            <person name="Oliveira M.M."/>
            <person name="Ricardo C.P."/>
            <person name="Goncalves S."/>
        </authorList>
    </citation>
    <scope>NUCLEOTIDE SEQUENCE [LARGE SCALE GENOMIC DNA]</scope>
    <source>
        <strain evidence="2">cv. HL8</strain>
    </source>
</reference>
<sequence length="154" mass="17745">MVANQVHDQPSPLNKVKSFQVELQTKNDELDYTKRGKWLRTAILGANDLLLSTASFMIEVGARDGSNDNMEWRNEMLRKRNCQTLGMQLEHQHFHLQLSLLGAVFIKDYAVRVGVLGFGGLDAFLGKTPIEILHKFFDRRLDCYGSYLWLDQTW</sequence>
<protein>
    <submittedName>
        <fullName evidence="1">Vacuolar iron transporter like protein 2</fullName>
    </submittedName>
</protein>
<dbReference type="EMBL" id="PKMF04000077">
    <property type="protein sequence ID" value="KAK7852324.1"/>
    <property type="molecule type" value="Genomic_DNA"/>
</dbReference>